<dbReference type="Proteomes" id="UP001596457">
    <property type="component" value="Unassembled WGS sequence"/>
</dbReference>
<sequence>MHIKPLGAALLLAWGGLASAGTLPQAWLAARQHDPDMAVAQAARQTGDARRQQARALWRPTVGASASAGLMGADNRMGGASFSAPGFGQVDGASFRSAVDAGAGYRWSVGARLPLYSPERTAQARQLELAGDAGDLQWAATEQQLMLKTAERYHAVALAGAHLQLLKQQQVSVDKALVEAQDRFKLGDQPITDSHEARARAEALRAQVLAAEVDQQVARRALADSTGWNDAAMADMALPNAATTLVGDLAAWLERARAQNPQLRQQALAVANAQQELAKAERGAGTTVDLVAQAGRDHLSGSGPGTGALGSSAMSGTQYMAGIQVNVPIYTGGQRAARALELAGQLQQAQAELDRTQQQIAQQTRALWLRLQAAEGRGAALLAAREASLARLDATRLGRQVGHRTTLELLNAESDASAAELALTQWRSAVALDQLRLWQLAGALDDTSLSTH</sequence>
<dbReference type="RefSeq" id="WP_382202289.1">
    <property type="nucleotide sequence ID" value="NZ_JBHTBZ010000043.1"/>
</dbReference>
<comment type="subcellular location">
    <subcellularLocation>
        <location evidence="1">Cell outer membrane</location>
    </subcellularLocation>
</comment>
<accession>A0ABW2SES5</accession>
<dbReference type="EMBL" id="JBHTBZ010000043">
    <property type="protein sequence ID" value="MFC7461806.1"/>
    <property type="molecule type" value="Genomic_DNA"/>
</dbReference>
<dbReference type="Gene3D" id="1.20.1600.10">
    <property type="entry name" value="Outer membrane efflux proteins (OEP)"/>
    <property type="match status" value="1"/>
</dbReference>
<keyword evidence="4" id="KW-1134">Transmembrane beta strand</keyword>
<protein>
    <submittedName>
        <fullName evidence="10">TolC family protein</fullName>
    </submittedName>
</protein>
<reference evidence="11" key="1">
    <citation type="journal article" date="2019" name="Int. J. Syst. Evol. Microbiol.">
        <title>The Global Catalogue of Microorganisms (GCM) 10K type strain sequencing project: providing services to taxonomists for standard genome sequencing and annotation.</title>
        <authorList>
            <consortium name="The Broad Institute Genomics Platform"/>
            <consortium name="The Broad Institute Genome Sequencing Center for Infectious Disease"/>
            <person name="Wu L."/>
            <person name="Ma J."/>
        </authorList>
    </citation>
    <scope>NUCLEOTIDE SEQUENCE [LARGE SCALE GENOMIC DNA]</scope>
    <source>
        <strain evidence="11">CCUG 53903</strain>
    </source>
</reference>
<evidence type="ECO:0000313" key="11">
    <source>
        <dbReference type="Proteomes" id="UP001596457"/>
    </source>
</evidence>
<organism evidence="10 11">
    <name type="scientific">Hydrogenophaga defluvii</name>
    <dbReference type="NCBI Taxonomy" id="249410"/>
    <lineage>
        <taxon>Bacteria</taxon>
        <taxon>Pseudomonadati</taxon>
        <taxon>Pseudomonadota</taxon>
        <taxon>Betaproteobacteria</taxon>
        <taxon>Burkholderiales</taxon>
        <taxon>Comamonadaceae</taxon>
        <taxon>Hydrogenophaga</taxon>
    </lineage>
</organism>
<dbReference type="Pfam" id="PF02321">
    <property type="entry name" value="OEP"/>
    <property type="match status" value="2"/>
</dbReference>
<evidence type="ECO:0000256" key="8">
    <source>
        <dbReference type="SAM" id="Coils"/>
    </source>
</evidence>
<keyword evidence="3" id="KW-0813">Transport</keyword>
<feature type="signal peptide" evidence="9">
    <location>
        <begin position="1"/>
        <end position="20"/>
    </location>
</feature>
<evidence type="ECO:0000256" key="3">
    <source>
        <dbReference type="ARBA" id="ARBA00022448"/>
    </source>
</evidence>
<evidence type="ECO:0000256" key="2">
    <source>
        <dbReference type="ARBA" id="ARBA00007613"/>
    </source>
</evidence>
<dbReference type="PANTHER" id="PTHR30026:SF20">
    <property type="entry name" value="OUTER MEMBRANE PROTEIN TOLC"/>
    <property type="match status" value="1"/>
</dbReference>
<keyword evidence="8" id="KW-0175">Coiled coil</keyword>
<dbReference type="InterPro" id="IPR051906">
    <property type="entry name" value="TolC-like"/>
</dbReference>
<evidence type="ECO:0000256" key="4">
    <source>
        <dbReference type="ARBA" id="ARBA00022452"/>
    </source>
</evidence>
<keyword evidence="11" id="KW-1185">Reference proteome</keyword>
<evidence type="ECO:0000256" key="9">
    <source>
        <dbReference type="SAM" id="SignalP"/>
    </source>
</evidence>
<comment type="caution">
    <text evidence="10">The sequence shown here is derived from an EMBL/GenBank/DDBJ whole genome shotgun (WGS) entry which is preliminary data.</text>
</comment>
<evidence type="ECO:0000256" key="7">
    <source>
        <dbReference type="ARBA" id="ARBA00023237"/>
    </source>
</evidence>
<dbReference type="SUPFAM" id="SSF56954">
    <property type="entry name" value="Outer membrane efflux proteins (OEP)"/>
    <property type="match status" value="1"/>
</dbReference>
<keyword evidence="9" id="KW-0732">Signal</keyword>
<gene>
    <name evidence="10" type="ORF">ACFQU0_15330</name>
</gene>
<evidence type="ECO:0000256" key="5">
    <source>
        <dbReference type="ARBA" id="ARBA00022692"/>
    </source>
</evidence>
<dbReference type="PANTHER" id="PTHR30026">
    <property type="entry name" value="OUTER MEMBRANE PROTEIN TOLC"/>
    <property type="match status" value="1"/>
</dbReference>
<comment type="similarity">
    <text evidence="2">Belongs to the outer membrane factor (OMF) (TC 1.B.17) family.</text>
</comment>
<feature type="coiled-coil region" evidence="8">
    <location>
        <begin position="339"/>
        <end position="366"/>
    </location>
</feature>
<evidence type="ECO:0000313" key="10">
    <source>
        <dbReference type="EMBL" id="MFC7461806.1"/>
    </source>
</evidence>
<keyword evidence="6" id="KW-0472">Membrane</keyword>
<dbReference type="InterPro" id="IPR003423">
    <property type="entry name" value="OMP_efflux"/>
</dbReference>
<feature type="chain" id="PRO_5045260782" evidence="9">
    <location>
        <begin position="21"/>
        <end position="452"/>
    </location>
</feature>
<proteinExistence type="inferred from homology"/>
<keyword evidence="7" id="KW-0998">Cell outer membrane</keyword>
<evidence type="ECO:0000256" key="6">
    <source>
        <dbReference type="ARBA" id="ARBA00023136"/>
    </source>
</evidence>
<keyword evidence="5" id="KW-0812">Transmembrane</keyword>
<evidence type="ECO:0000256" key="1">
    <source>
        <dbReference type="ARBA" id="ARBA00004442"/>
    </source>
</evidence>
<name>A0ABW2SES5_9BURK</name>